<evidence type="ECO:0000256" key="1">
    <source>
        <dbReference type="SAM" id="Phobius"/>
    </source>
</evidence>
<keyword evidence="1" id="KW-0472">Membrane</keyword>
<organism evidence="2 3">
    <name type="scientific">Anisodus acutangulus</name>
    <dbReference type="NCBI Taxonomy" id="402998"/>
    <lineage>
        <taxon>Eukaryota</taxon>
        <taxon>Viridiplantae</taxon>
        <taxon>Streptophyta</taxon>
        <taxon>Embryophyta</taxon>
        <taxon>Tracheophyta</taxon>
        <taxon>Spermatophyta</taxon>
        <taxon>Magnoliopsida</taxon>
        <taxon>eudicotyledons</taxon>
        <taxon>Gunneridae</taxon>
        <taxon>Pentapetalae</taxon>
        <taxon>asterids</taxon>
        <taxon>lamiids</taxon>
        <taxon>Solanales</taxon>
        <taxon>Solanaceae</taxon>
        <taxon>Solanoideae</taxon>
        <taxon>Hyoscyameae</taxon>
        <taxon>Anisodus</taxon>
    </lineage>
</organism>
<dbReference type="Proteomes" id="UP001152561">
    <property type="component" value="Unassembled WGS sequence"/>
</dbReference>
<keyword evidence="1" id="KW-0812">Transmembrane</keyword>
<keyword evidence="3" id="KW-1185">Reference proteome</keyword>
<name>A0A9Q1M2V7_9SOLA</name>
<evidence type="ECO:0000313" key="2">
    <source>
        <dbReference type="EMBL" id="KAJ8547904.1"/>
    </source>
</evidence>
<reference evidence="3" key="1">
    <citation type="journal article" date="2023" name="Proc. Natl. Acad. Sci. U.S.A.">
        <title>Genomic and structural basis for evolution of tropane alkaloid biosynthesis.</title>
        <authorList>
            <person name="Wanga Y.-J."/>
            <person name="Taina T."/>
            <person name="Yua J.-Y."/>
            <person name="Lia J."/>
            <person name="Xua B."/>
            <person name="Chenc J."/>
            <person name="D'Auriad J.C."/>
            <person name="Huanga J.-P."/>
            <person name="Huanga S.-X."/>
        </authorList>
    </citation>
    <scope>NUCLEOTIDE SEQUENCE [LARGE SCALE GENOMIC DNA]</scope>
    <source>
        <strain evidence="3">cv. KIB-2019</strain>
    </source>
</reference>
<dbReference type="EMBL" id="JAJAGQ010000012">
    <property type="protein sequence ID" value="KAJ8547904.1"/>
    <property type="molecule type" value="Genomic_DNA"/>
</dbReference>
<proteinExistence type="predicted"/>
<accession>A0A9Q1M2V7</accession>
<dbReference type="AlphaFoldDB" id="A0A9Q1M2V7"/>
<keyword evidence="1" id="KW-1133">Transmembrane helix</keyword>
<evidence type="ECO:0000313" key="3">
    <source>
        <dbReference type="Proteomes" id="UP001152561"/>
    </source>
</evidence>
<gene>
    <name evidence="2" type="ORF">K7X08_021140</name>
</gene>
<comment type="caution">
    <text evidence="2">The sequence shown here is derived from an EMBL/GenBank/DDBJ whole genome shotgun (WGS) entry which is preliminary data.</text>
</comment>
<sequence length="86" mass="9755">MKKLRDIGPAATRNILSTLIFLLSFAILWLLPINDRVHLLKWYLKGLNNSDAHTGCEVSGKCHLTALVSPTRKVVNRFKRNAFSFC</sequence>
<feature type="transmembrane region" description="Helical" evidence="1">
    <location>
        <begin position="12"/>
        <end position="31"/>
    </location>
</feature>
<protein>
    <submittedName>
        <fullName evidence="2">Uncharacterized protein</fullName>
    </submittedName>
</protein>